<evidence type="ECO:0000256" key="5">
    <source>
        <dbReference type="ARBA" id="ARBA00012402"/>
    </source>
</evidence>
<keyword evidence="15" id="KW-1185">Reference proteome</keyword>
<dbReference type="Pfam" id="PF01593">
    <property type="entry name" value="Amino_oxidase"/>
    <property type="match status" value="1"/>
</dbReference>
<feature type="domain" description="Amine oxidase" evidence="13">
    <location>
        <begin position="15"/>
        <end position="460"/>
    </location>
</feature>
<dbReference type="PANTHER" id="PTHR42923">
    <property type="entry name" value="PROTOPORPHYRINOGEN OXIDASE"/>
    <property type="match status" value="1"/>
</dbReference>
<evidence type="ECO:0000256" key="2">
    <source>
        <dbReference type="ARBA" id="ARBA00001974"/>
    </source>
</evidence>
<dbReference type="EC" id="1.3.3.15" evidence="5 11"/>
<comment type="pathway">
    <text evidence="3 11">Porphyrin-containing compound metabolism; protoheme biosynthesis.</text>
</comment>
<dbReference type="SUPFAM" id="SSF51905">
    <property type="entry name" value="FAD/NAD(P)-binding domain"/>
    <property type="match status" value="1"/>
</dbReference>
<evidence type="ECO:0000256" key="9">
    <source>
        <dbReference type="ARBA" id="ARBA00023002"/>
    </source>
</evidence>
<dbReference type="GO" id="GO:0004729">
    <property type="term" value="F:oxygen-dependent protoporphyrinogen oxidase activity"/>
    <property type="evidence" value="ECO:0007669"/>
    <property type="project" value="UniProtKB-UniRule"/>
</dbReference>
<dbReference type="SUPFAM" id="SSF54373">
    <property type="entry name" value="FAD-linked reductases, C-terminal domain"/>
    <property type="match status" value="1"/>
</dbReference>
<accession>A0A2U1K2N4</accession>
<keyword evidence="12" id="KW-0812">Transmembrane</keyword>
<evidence type="ECO:0000256" key="11">
    <source>
        <dbReference type="RuleBase" id="RU364052"/>
    </source>
</evidence>
<protein>
    <recommendedName>
        <fullName evidence="6 11">Coproporphyrinogen III oxidase</fullName>
        <ecNumber evidence="5 11">1.3.3.15</ecNumber>
    </recommendedName>
</protein>
<dbReference type="UniPathway" id="UPA00252"/>
<dbReference type="InterPro" id="IPR050464">
    <property type="entry name" value="Zeta_carotene_desat/Oxidored"/>
</dbReference>
<dbReference type="EMBL" id="QCZG01000016">
    <property type="protein sequence ID" value="PWA11777.1"/>
    <property type="molecule type" value="Genomic_DNA"/>
</dbReference>
<dbReference type="InterPro" id="IPR036188">
    <property type="entry name" value="FAD/NAD-bd_sf"/>
</dbReference>
<comment type="caution">
    <text evidence="14">The sequence shown here is derived from an EMBL/GenBank/DDBJ whole genome shotgun (WGS) entry which is preliminary data.</text>
</comment>
<evidence type="ECO:0000313" key="14">
    <source>
        <dbReference type="EMBL" id="PWA11777.1"/>
    </source>
</evidence>
<comment type="similarity">
    <text evidence="4 11">Belongs to the protoporphyrinogen/coproporphyrinogen oxidase family. Coproporphyrinogen III oxidase subfamily.</text>
</comment>
<keyword evidence="8 11" id="KW-0274">FAD</keyword>
<dbReference type="OrthoDB" id="9805195at2"/>
<dbReference type="Gene3D" id="1.10.3110.10">
    <property type="entry name" value="protoporphyrinogen ix oxidase, domain 3"/>
    <property type="match status" value="1"/>
</dbReference>
<dbReference type="NCBIfam" id="NF008845">
    <property type="entry name" value="PRK11883.1-5"/>
    <property type="match status" value="1"/>
</dbReference>
<evidence type="ECO:0000313" key="15">
    <source>
        <dbReference type="Proteomes" id="UP000245998"/>
    </source>
</evidence>
<dbReference type="GO" id="GO:0006783">
    <property type="term" value="P:heme biosynthetic process"/>
    <property type="evidence" value="ECO:0007669"/>
    <property type="project" value="UniProtKB-UniRule"/>
</dbReference>
<evidence type="ECO:0000256" key="8">
    <source>
        <dbReference type="ARBA" id="ARBA00022827"/>
    </source>
</evidence>
<comment type="catalytic activity">
    <reaction evidence="1">
        <text>coproporphyrinogen III + 3 O2 = coproporphyrin III + 3 H2O2</text>
        <dbReference type="Rhea" id="RHEA:43436"/>
        <dbReference type="ChEBI" id="CHEBI:15379"/>
        <dbReference type="ChEBI" id="CHEBI:16240"/>
        <dbReference type="ChEBI" id="CHEBI:57309"/>
        <dbReference type="ChEBI" id="CHEBI:131725"/>
        <dbReference type="EC" id="1.3.3.15"/>
    </reaction>
    <physiologicalReaction direction="left-to-right" evidence="1">
        <dbReference type="Rhea" id="RHEA:43437"/>
    </physiologicalReaction>
</comment>
<reference evidence="14 15" key="1">
    <citation type="submission" date="2018-04" db="EMBL/GenBank/DDBJ databases">
        <title>Camelliibacillus theae gen. nov., sp. nov., isolated from Pu'er tea.</title>
        <authorList>
            <person name="Niu L."/>
        </authorList>
    </citation>
    <scope>NUCLEOTIDE SEQUENCE [LARGE SCALE GENOMIC DNA]</scope>
    <source>
        <strain evidence="14 15">T8</strain>
    </source>
</reference>
<evidence type="ECO:0000256" key="12">
    <source>
        <dbReference type="SAM" id="Phobius"/>
    </source>
</evidence>
<keyword evidence="10 11" id="KW-0350">Heme biosynthesis</keyword>
<evidence type="ECO:0000256" key="1">
    <source>
        <dbReference type="ARBA" id="ARBA00001755"/>
    </source>
</evidence>
<evidence type="ECO:0000256" key="10">
    <source>
        <dbReference type="ARBA" id="ARBA00023133"/>
    </source>
</evidence>
<comment type="function">
    <text evidence="11">Involved in coproporphyrin-dependent heme b biosynthesis. Catalyzes the oxidation of coproporphyrinogen III to coproporphyrin III.</text>
</comment>
<dbReference type="AlphaFoldDB" id="A0A2U1K2N4"/>
<keyword evidence="11" id="KW-0963">Cytoplasm</keyword>
<evidence type="ECO:0000256" key="6">
    <source>
        <dbReference type="ARBA" id="ARBA00019046"/>
    </source>
</evidence>
<name>A0A2U1K2N4_9BACI</name>
<gene>
    <name evidence="14" type="ORF">DCC39_09040</name>
</gene>
<dbReference type="Gene3D" id="3.90.660.20">
    <property type="entry name" value="Protoporphyrinogen oxidase, mitochondrial, domain 2"/>
    <property type="match status" value="1"/>
</dbReference>
<keyword evidence="9 11" id="KW-0560">Oxidoreductase</keyword>
<comment type="cofactor">
    <cofactor evidence="2 11">
        <name>FAD</name>
        <dbReference type="ChEBI" id="CHEBI:57692"/>
    </cofactor>
</comment>
<dbReference type="NCBIfam" id="TIGR00562">
    <property type="entry name" value="proto_IX_ox"/>
    <property type="match status" value="1"/>
</dbReference>
<comment type="subcellular location">
    <subcellularLocation>
        <location evidence="11">Cytoplasm</location>
    </subcellularLocation>
</comment>
<evidence type="ECO:0000256" key="7">
    <source>
        <dbReference type="ARBA" id="ARBA00022630"/>
    </source>
</evidence>
<feature type="transmembrane region" description="Helical" evidence="12">
    <location>
        <begin position="7"/>
        <end position="25"/>
    </location>
</feature>
<evidence type="ECO:0000256" key="3">
    <source>
        <dbReference type="ARBA" id="ARBA00004744"/>
    </source>
</evidence>
<dbReference type="InterPro" id="IPR002937">
    <property type="entry name" value="Amino_oxidase"/>
</dbReference>
<proteinExistence type="inferred from homology"/>
<keyword evidence="7 11" id="KW-0285">Flavoprotein</keyword>
<dbReference type="Proteomes" id="UP000245998">
    <property type="component" value="Unassembled WGS sequence"/>
</dbReference>
<dbReference type="PANTHER" id="PTHR42923:SF3">
    <property type="entry name" value="PROTOPORPHYRINOGEN OXIDASE"/>
    <property type="match status" value="1"/>
</dbReference>
<dbReference type="RefSeq" id="WP_116554570.1">
    <property type="nucleotide sequence ID" value="NZ_QCZG01000016.1"/>
</dbReference>
<evidence type="ECO:0000259" key="13">
    <source>
        <dbReference type="Pfam" id="PF01593"/>
    </source>
</evidence>
<evidence type="ECO:0000256" key="4">
    <source>
        <dbReference type="ARBA" id="ARBA00008310"/>
    </source>
</evidence>
<keyword evidence="12" id="KW-0472">Membrane</keyword>
<dbReference type="Gene3D" id="3.50.50.60">
    <property type="entry name" value="FAD/NAD(P)-binding domain"/>
    <property type="match status" value="1"/>
</dbReference>
<organism evidence="14 15">
    <name type="scientific">Pueribacillus theae</name>
    <dbReference type="NCBI Taxonomy" id="2171751"/>
    <lineage>
        <taxon>Bacteria</taxon>
        <taxon>Bacillati</taxon>
        <taxon>Bacillota</taxon>
        <taxon>Bacilli</taxon>
        <taxon>Bacillales</taxon>
        <taxon>Bacillaceae</taxon>
        <taxon>Pueribacillus</taxon>
    </lineage>
</organism>
<keyword evidence="12" id="KW-1133">Transmembrane helix</keyword>
<dbReference type="InterPro" id="IPR004572">
    <property type="entry name" value="Protoporphyrinogen_oxidase"/>
</dbReference>
<dbReference type="GO" id="GO:0005737">
    <property type="term" value="C:cytoplasm"/>
    <property type="evidence" value="ECO:0007669"/>
    <property type="project" value="UniProtKB-SubCell"/>
</dbReference>
<sequence>MTAERKKVAIIGGGITGLSAAFYLYKEGNMDFTLFEATDHLGGKIQTVKHEGFTIERGPDSFVARKKSASKLAADVGLESELVGNYKGQAFVLNNDTLYPIPGGAIMGIPTELGPFIETELFSASGKARAALDFILPRTGRENEDQSLGGFFRKRLGDEIVENLIEPLLSGIYAGDIDRLSLMSTFPQFYEVERKYRSLILGMKKTTPAPKKQEEGAKKPSNFLTLKNGLESLVKAIENALPPESIRKKTAAESLRKYDKKYELRLSSGEKERFDAVLITTPHMTARKLLEDYSFMGILRDIPTTTVANVAMAFDEEKVNLTKDGTGFVVSRNANYTITACTFTHRKWLHTTPNGKVLLRTYVGRPGNSEIVEATDEEIIDVSLHDLNRLIDIKGRPDFYFVTRWREAMPQYTVGHQFRIQAVKENLAKQLPGVFLAGSSYEGVGIPDCIDQGIDAVKKITEYMKG</sequence>